<accession>A0AAD6ZT32</accession>
<gene>
    <name evidence="1" type="ORF">DFH08DRAFT_964544</name>
</gene>
<dbReference type="AlphaFoldDB" id="A0AAD6ZT32"/>
<organism evidence="1 2">
    <name type="scientific">Mycena albidolilacea</name>
    <dbReference type="NCBI Taxonomy" id="1033008"/>
    <lineage>
        <taxon>Eukaryota</taxon>
        <taxon>Fungi</taxon>
        <taxon>Dikarya</taxon>
        <taxon>Basidiomycota</taxon>
        <taxon>Agaricomycotina</taxon>
        <taxon>Agaricomycetes</taxon>
        <taxon>Agaricomycetidae</taxon>
        <taxon>Agaricales</taxon>
        <taxon>Marasmiineae</taxon>
        <taxon>Mycenaceae</taxon>
        <taxon>Mycena</taxon>
    </lineage>
</organism>
<keyword evidence="2" id="KW-1185">Reference proteome</keyword>
<evidence type="ECO:0000313" key="1">
    <source>
        <dbReference type="EMBL" id="KAJ7337569.1"/>
    </source>
</evidence>
<dbReference type="Proteomes" id="UP001218218">
    <property type="component" value="Unassembled WGS sequence"/>
</dbReference>
<name>A0AAD6ZT32_9AGAR</name>
<evidence type="ECO:0000313" key="2">
    <source>
        <dbReference type="Proteomes" id="UP001218218"/>
    </source>
</evidence>
<reference evidence="1" key="1">
    <citation type="submission" date="2023-03" db="EMBL/GenBank/DDBJ databases">
        <title>Massive genome expansion in bonnet fungi (Mycena s.s.) driven by repeated elements and novel gene families across ecological guilds.</title>
        <authorList>
            <consortium name="Lawrence Berkeley National Laboratory"/>
            <person name="Harder C.B."/>
            <person name="Miyauchi S."/>
            <person name="Viragh M."/>
            <person name="Kuo A."/>
            <person name="Thoen E."/>
            <person name="Andreopoulos B."/>
            <person name="Lu D."/>
            <person name="Skrede I."/>
            <person name="Drula E."/>
            <person name="Henrissat B."/>
            <person name="Morin E."/>
            <person name="Kohler A."/>
            <person name="Barry K."/>
            <person name="LaButti K."/>
            <person name="Morin E."/>
            <person name="Salamov A."/>
            <person name="Lipzen A."/>
            <person name="Mereny Z."/>
            <person name="Hegedus B."/>
            <person name="Baldrian P."/>
            <person name="Stursova M."/>
            <person name="Weitz H."/>
            <person name="Taylor A."/>
            <person name="Grigoriev I.V."/>
            <person name="Nagy L.G."/>
            <person name="Martin F."/>
            <person name="Kauserud H."/>
        </authorList>
    </citation>
    <scope>NUCLEOTIDE SEQUENCE</scope>
    <source>
        <strain evidence="1">CBHHK002</strain>
    </source>
</reference>
<dbReference type="EMBL" id="JARIHO010000029">
    <property type="protein sequence ID" value="KAJ7337569.1"/>
    <property type="molecule type" value="Genomic_DNA"/>
</dbReference>
<protein>
    <submittedName>
        <fullName evidence="1">Uncharacterized protein</fullName>
    </submittedName>
</protein>
<sequence>MPPAVCAPSSLCSSSVMPPVFPLALSWQAFTILHTYMYTYRIDDVLESLLLLPPMFLLSLASPPSQYVLSMLTATLTTPYMRQALSTHLLAASGMSLAAPLVYTGHMKELWQDMVALGVNDPMLWGAVDIA</sequence>
<comment type="caution">
    <text evidence="1">The sequence shown here is derived from an EMBL/GenBank/DDBJ whole genome shotgun (WGS) entry which is preliminary data.</text>
</comment>
<proteinExistence type="predicted"/>